<gene>
    <name evidence="1" type="ORF">ABNX05_09065</name>
</gene>
<dbReference type="Pfam" id="PF04402">
    <property type="entry name" value="SIMPL"/>
    <property type="match status" value="1"/>
</dbReference>
<dbReference type="PANTHER" id="PTHR34387:SF2">
    <property type="entry name" value="SLR1258 PROTEIN"/>
    <property type="match status" value="1"/>
</dbReference>
<organism evidence="1 2">
    <name type="scientific">Lysinibacillus zambalensis</name>
    <dbReference type="NCBI Taxonomy" id="3160866"/>
    <lineage>
        <taxon>Bacteria</taxon>
        <taxon>Bacillati</taxon>
        <taxon>Bacillota</taxon>
        <taxon>Bacilli</taxon>
        <taxon>Bacillales</taxon>
        <taxon>Bacillaceae</taxon>
        <taxon>Lysinibacillus</taxon>
    </lineage>
</organism>
<dbReference type="EMBL" id="JBEGDG010000005">
    <property type="protein sequence ID" value="MEQ6354765.1"/>
    <property type="molecule type" value="Genomic_DNA"/>
</dbReference>
<dbReference type="PANTHER" id="PTHR34387">
    <property type="entry name" value="SLR1258 PROTEIN"/>
    <property type="match status" value="1"/>
</dbReference>
<reference evidence="1 2" key="1">
    <citation type="submission" date="2024-06" db="EMBL/GenBank/DDBJ databases">
        <title>Lysinibacillus zambalefons sp. nov., a Novel Firmicute Isolated from the Poon Bato Zambales Hyperalkaline Spring.</title>
        <authorList>
            <person name="Aja J.A."/>
            <person name="Lazaro J.E.H."/>
            <person name="Llorin L.D."/>
            <person name="Lim K.R."/>
            <person name="Teodosio J."/>
            <person name="Dalisay D.S."/>
        </authorList>
    </citation>
    <scope>NUCLEOTIDE SEQUENCE [LARGE SCALE GENOMIC DNA]</scope>
    <source>
        <strain evidence="1 2">M3</strain>
    </source>
</reference>
<evidence type="ECO:0000313" key="2">
    <source>
        <dbReference type="Proteomes" id="UP001478862"/>
    </source>
</evidence>
<sequence>MYYASVSQQPPHVSRVIAVTGNGEVMATPSYVQLQIEVHSRGKNVQDAQQENTIVMNRVIQSLLALHIPRENIQTAVYTISPIYDYEDGKQIFNGYEVSNAITVKVTDTSRIGKIIDTAVDNGANRISSIQFDIDNEDAYYQQALSLALHNAQMKAKTIAETMHLPVQLQPIEIVEEHKNRPVLYRSMAMTDSAISTPIEQGQIAVHATVRVKFQY</sequence>
<name>A0ABV1MQI9_9BACI</name>
<comment type="caution">
    <text evidence="1">The sequence shown here is derived from an EMBL/GenBank/DDBJ whole genome shotgun (WGS) entry which is preliminary data.</text>
</comment>
<dbReference type="Gene3D" id="3.30.110.170">
    <property type="entry name" value="Protein of unknown function (DUF541), domain 1"/>
    <property type="match status" value="1"/>
</dbReference>
<dbReference type="Gene3D" id="3.30.70.2970">
    <property type="entry name" value="Protein of unknown function (DUF541), domain 2"/>
    <property type="match status" value="1"/>
</dbReference>
<proteinExistence type="predicted"/>
<evidence type="ECO:0000313" key="1">
    <source>
        <dbReference type="EMBL" id="MEQ6354765.1"/>
    </source>
</evidence>
<dbReference type="InterPro" id="IPR052022">
    <property type="entry name" value="26kDa_periplasmic_antigen"/>
</dbReference>
<keyword evidence="2" id="KW-1185">Reference proteome</keyword>
<dbReference type="RefSeq" id="WP_349659411.1">
    <property type="nucleotide sequence ID" value="NZ_JBEGDG010000005.1"/>
</dbReference>
<protein>
    <submittedName>
        <fullName evidence="1">SIMPL domain-containing protein</fullName>
    </submittedName>
</protein>
<dbReference type="Proteomes" id="UP001478862">
    <property type="component" value="Unassembled WGS sequence"/>
</dbReference>
<accession>A0ABV1MQI9</accession>
<dbReference type="InterPro" id="IPR007497">
    <property type="entry name" value="SIMPL/DUF541"/>
</dbReference>